<evidence type="ECO:0000256" key="1">
    <source>
        <dbReference type="SAM" id="MobiDB-lite"/>
    </source>
</evidence>
<dbReference type="Proteomes" id="UP000217790">
    <property type="component" value="Unassembled WGS sequence"/>
</dbReference>
<gene>
    <name evidence="2" type="ORF">ARMGADRAFT_1076773</name>
</gene>
<dbReference type="EMBL" id="KZ293650">
    <property type="protein sequence ID" value="PBK96606.1"/>
    <property type="molecule type" value="Genomic_DNA"/>
</dbReference>
<sequence length="298" mass="33238">MPATLFPPAPPSSPAMMRPNVIVFPPEEDREEPFCCYDPDDPVDHDSHILADAIHRLVPSHNTAELLLEDLDVDDGDFLVDNDPADDSEIYEVVRVSRHESRSPPLPQPPPSPPPQHKRSKTSFFKAAKALIRPKAQPVLPPPLRTRQSNASLYNEFPHPDDEEEEDVDRRTSSPAPTTRSYMTRRLSMLNLFSSSSPSLPSMSRASDSSSSSSSGPDTPVDTEPRRTSILSLRRFPSFRREKGSAKSRAKESVSAPQIYQPPPPPPPILPILAADTSFEMRLDSLHFDDLSFDPDRF</sequence>
<proteinExistence type="predicted"/>
<dbReference type="AlphaFoldDB" id="A0A2H3EAD2"/>
<keyword evidence="3" id="KW-1185">Reference proteome</keyword>
<accession>A0A2H3EAD2</accession>
<feature type="region of interest" description="Disordered" evidence="1">
    <location>
        <begin position="97"/>
        <end position="121"/>
    </location>
</feature>
<name>A0A2H3EAD2_ARMGA</name>
<feature type="compositionally biased region" description="Low complexity" evidence="1">
    <location>
        <begin position="187"/>
        <end position="215"/>
    </location>
</feature>
<dbReference type="OrthoDB" id="3066311at2759"/>
<evidence type="ECO:0000313" key="3">
    <source>
        <dbReference type="Proteomes" id="UP000217790"/>
    </source>
</evidence>
<feature type="compositionally biased region" description="Pro residues" evidence="1">
    <location>
        <begin position="260"/>
        <end position="270"/>
    </location>
</feature>
<dbReference type="OMA" id="LIRPKAQ"/>
<feature type="compositionally biased region" description="Pro residues" evidence="1">
    <location>
        <begin position="104"/>
        <end position="115"/>
    </location>
</feature>
<protein>
    <submittedName>
        <fullName evidence="2">Uncharacterized protein</fullName>
    </submittedName>
</protein>
<dbReference type="InParanoid" id="A0A2H3EAD2"/>
<evidence type="ECO:0000313" key="2">
    <source>
        <dbReference type="EMBL" id="PBK96606.1"/>
    </source>
</evidence>
<feature type="compositionally biased region" description="Basic and acidic residues" evidence="1">
    <location>
        <begin position="239"/>
        <end position="252"/>
    </location>
</feature>
<feature type="compositionally biased region" description="Polar residues" evidence="1">
    <location>
        <begin position="173"/>
        <end position="182"/>
    </location>
</feature>
<organism evidence="2 3">
    <name type="scientific">Armillaria gallica</name>
    <name type="common">Bulbous honey fungus</name>
    <name type="synonym">Armillaria bulbosa</name>
    <dbReference type="NCBI Taxonomy" id="47427"/>
    <lineage>
        <taxon>Eukaryota</taxon>
        <taxon>Fungi</taxon>
        <taxon>Dikarya</taxon>
        <taxon>Basidiomycota</taxon>
        <taxon>Agaricomycotina</taxon>
        <taxon>Agaricomycetes</taxon>
        <taxon>Agaricomycetidae</taxon>
        <taxon>Agaricales</taxon>
        <taxon>Marasmiineae</taxon>
        <taxon>Physalacriaceae</taxon>
        <taxon>Armillaria</taxon>
    </lineage>
</organism>
<feature type="region of interest" description="Disordered" evidence="1">
    <location>
        <begin position="135"/>
        <end position="270"/>
    </location>
</feature>
<reference evidence="3" key="1">
    <citation type="journal article" date="2017" name="Nat. Ecol. Evol.">
        <title>Genome expansion and lineage-specific genetic innovations in the forest pathogenic fungi Armillaria.</title>
        <authorList>
            <person name="Sipos G."/>
            <person name="Prasanna A.N."/>
            <person name="Walter M.C."/>
            <person name="O'Connor E."/>
            <person name="Balint B."/>
            <person name="Krizsan K."/>
            <person name="Kiss B."/>
            <person name="Hess J."/>
            <person name="Varga T."/>
            <person name="Slot J."/>
            <person name="Riley R."/>
            <person name="Boka B."/>
            <person name="Rigling D."/>
            <person name="Barry K."/>
            <person name="Lee J."/>
            <person name="Mihaltcheva S."/>
            <person name="LaButti K."/>
            <person name="Lipzen A."/>
            <person name="Waldron R."/>
            <person name="Moloney N.M."/>
            <person name="Sperisen C."/>
            <person name="Kredics L."/>
            <person name="Vagvoelgyi C."/>
            <person name="Patrignani A."/>
            <person name="Fitzpatrick D."/>
            <person name="Nagy I."/>
            <person name="Doyle S."/>
            <person name="Anderson J.B."/>
            <person name="Grigoriev I.V."/>
            <person name="Gueldener U."/>
            <person name="Muensterkoetter M."/>
            <person name="Nagy L.G."/>
        </authorList>
    </citation>
    <scope>NUCLEOTIDE SEQUENCE [LARGE SCALE GENOMIC DNA]</scope>
    <source>
        <strain evidence="3">Ar21-2</strain>
    </source>
</reference>